<sequence>MQCVCGWYIHLLPVTVASEHVPAFAQVYRNVGIDGLVEIHILHPQKPLVALAHKLGVTVTAYAPIGSPGRSEVIKGDAFVEGNPLDHPLVKRLAEKYGKTPAQILIRQLIQRGISTIPKSTNPNRVRENFNVLDFELTADELAEFDQIGSDKRLFLFEFAKNHPWHPWKADLKKVLGYELAA</sequence>
<dbReference type="WBParaSite" id="Pan_g11357.t1">
    <property type="protein sequence ID" value="Pan_g11357.t1"/>
    <property type="gene ID" value="Pan_g11357"/>
</dbReference>
<protein>
    <submittedName>
        <fullName evidence="4">Aldo_ket_red domain-containing protein</fullName>
    </submittedName>
</protein>
<dbReference type="InterPro" id="IPR020471">
    <property type="entry name" value="AKR"/>
</dbReference>
<evidence type="ECO:0000313" key="4">
    <source>
        <dbReference type="WBParaSite" id="Pan_g11357.t1"/>
    </source>
</evidence>
<evidence type="ECO:0000259" key="2">
    <source>
        <dbReference type="Pfam" id="PF00248"/>
    </source>
</evidence>
<feature type="chain" id="PRO_5029020313" evidence="1">
    <location>
        <begin position="18"/>
        <end position="182"/>
    </location>
</feature>
<keyword evidence="3" id="KW-1185">Reference proteome</keyword>
<evidence type="ECO:0000313" key="3">
    <source>
        <dbReference type="Proteomes" id="UP000492821"/>
    </source>
</evidence>
<feature type="domain" description="NADP-dependent oxidoreductase" evidence="2">
    <location>
        <begin position="38"/>
        <end position="148"/>
    </location>
</feature>
<keyword evidence="1" id="KW-0732">Signal</keyword>
<dbReference type="InterPro" id="IPR036812">
    <property type="entry name" value="NAD(P)_OxRdtase_dom_sf"/>
</dbReference>
<dbReference type="PANTHER" id="PTHR11732">
    <property type="entry name" value="ALDO/KETO REDUCTASE"/>
    <property type="match status" value="1"/>
</dbReference>
<feature type="signal peptide" evidence="1">
    <location>
        <begin position="1"/>
        <end position="17"/>
    </location>
</feature>
<organism evidence="3 4">
    <name type="scientific">Panagrellus redivivus</name>
    <name type="common">Microworm</name>
    <dbReference type="NCBI Taxonomy" id="6233"/>
    <lineage>
        <taxon>Eukaryota</taxon>
        <taxon>Metazoa</taxon>
        <taxon>Ecdysozoa</taxon>
        <taxon>Nematoda</taxon>
        <taxon>Chromadorea</taxon>
        <taxon>Rhabditida</taxon>
        <taxon>Tylenchina</taxon>
        <taxon>Panagrolaimomorpha</taxon>
        <taxon>Panagrolaimoidea</taxon>
        <taxon>Panagrolaimidae</taxon>
        <taxon>Panagrellus</taxon>
    </lineage>
</organism>
<dbReference type="InterPro" id="IPR023210">
    <property type="entry name" value="NADP_OxRdtase_dom"/>
</dbReference>
<dbReference type="GO" id="GO:0016491">
    <property type="term" value="F:oxidoreductase activity"/>
    <property type="evidence" value="ECO:0007669"/>
    <property type="project" value="InterPro"/>
</dbReference>
<proteinExistence type="predicted"/>
<reference evidence="4" key="2">
    <citation type="submission" date="2020-10" db="UniProtKB">
        <authorList>
            <consortium name="WormBaseParasite"/>
        </authorList>
    </citation>
    <scope>IDENTIFICATION</scope>
</reference>
<dbReference type="AlphaFoldDB" id="A0A7E4UQR6"/>
<accession>A0A7E4UQR6</accession>
<dbReference type="Gene3D" id="3.20.20.100">
    <property type="entry name" value="NADP-dependent oxidoreductase domain"/>
    <property type="match status" value="1"/>
</dbReference>
<dbReference type="Proteomes" id="UP000492821">
    <property type="component" value="Unassembled WGS sequence"/>
</dbReference>
<name>A0A7E4UQR6_PANRE</name>
<dbReference type="Pfam" id="PF00248">
    <property type="entry name" value="Aldo_ket_red"/>
    <property type="match status" value="1"/>
</dbReference>
<evidence type="ECO:0000256" key="1">
    <source>
        <dbReference type="SAM" id="SignalP"/>
    </source>
</evidence>
<dbReference type="PRINTS" id="PR00069">
    <property type="entry name" value="ALDKETRDTASE"/>
</dbReference>
<dbReference type="SUPFAM" id="SSF51430">
    <property type="entry name" value="NAD(P)-linked oxidoreductase"/>
    <property type="match status" value="1"/>
</dbReference>
<reference evidence="3" key="1">
    <citation type="journal article" date="2013" name="Genetics">
        <title>The draft genome and transcriptome of Panagrellus redivivus are shaped by the harsh demands of a free-living lifestyle.</title>
        <authorList>
            <person name="Srinivasan J."/>
            <person name="Dillman A.R."/>
            <person name="Macchietto M.G."/>
            <person name="Heikkinen L."/>
            <person name="Lakso M."/>
            <person name="Fracchia K.M."/>
            <person name="Antoshechkin I."/>
            <person name="Mortazavi A."/>
            <person name="Wong G."/>
            <person name="Sternberg P.W."/>
        </authorList>
    </citation>
    <scope>NUCLEOTIDE SEQUENCE [LARGE SCALE GENOMIC DNA]</scope>
    <source>
        <strain evidence="3">MT8872</strain>
    </source>
</reference>